<keyword evidence="1" id="KW-0732">Signal</keyword>
<comment type="caution">
    <text evidence="2">The sequence shown here is derived from an EMBL/GenBank/DDBJ whole genome shotgun (WGS) entry which is preliminary data.</text>
</comment>
<feature type="chain" id="PRO_5025673478" description="Secreted protein" evidence="1">
    <location>
        <begin position="21"/>
        <end position="114"/>
    </location>
</feature>
<gene>
    <name evidence="2" type="ORF">PR002_g22856</name>
</gene>
<dbReference type="Proteomes" id="UP000435112">
    <property type="component" value="Unassembled WGS sequence"/>
</dbReference>
<feature type="signal peptide" evidence="1">
    <location>
        <begin position="1"/>
        <end position="20"/>
    </location>
</feature>
<proteinExistence type="predicted"/>
<dbReference type="AlphaFoldDB" id="A0A6A3IRJ4"/>
<sequence length="114" mass="12312">MNACVSVLAVQFLTLYFMRSRLPVCDVSSPESSLLRTDGYHGRPPASRRSSQCAPLCCTTICVTARVERSAVAKIANFGLSLTGLCTGEAVESSTEPHDLVGFLQRTSLVTTLW</sequence>
<accession>A0A6A3IRJ4</accession>
<evidence type="ECO:0000313" key="3">
    <source>
        <dbReference type="Proteomes" id="UP000435112"/>
    </source>
</evidence>
<evidence type="ECO:0000256" key="1">
    <source>
        <dbReference type="SAM" id="SignalP"/>
    </source>
</evidence>
<reference evidence="2 3" key="1">
    <citation type="submission" date="2018-09" db="EMBL/GenBank/DDBJ databases">
        <title>Genomic investigation of the strawberry pathogen Phytophthora fragariae indicates pathogenicity is determined by transcriptional variation in three key races.</title>
        <authorList>
            <person name="Adams T.M."/>
            <person name="Armitage A.D."/>
            <person name="Sobczyk M.K."/>
            <person name="Bates H.J."/>
            <person name="Dunwell J.M."/>
            <person name="Nellist C.F."/>
            <person name="Harrison R.J."/>
        </authorList>
    </citation>
    <scope>NUCLEOTIDE SEQUENCE [LARGE SCALE GENOMIC DNA]</scope>
    <source>
        <strain evidence="2 3">SCRP324</strain>
    </source>
</reference>
<protein>
    <recommendedName>
        <fullName evidence="4">Secreted protein</fullName>
    </recommendedName>
</protein>
<evidence type="ECO:0008006" key="4">
    <source>
        <dbReference type="Google" id="ProtNLM"/>
    </source>
</evidence>
<organism evidence="2 3">
    <name type="scientific">Phytophthora rubi</name>
    <dbReference type="NCBI Taxonomy" id="129364"/>
    <lineage>
        <taxon>Eukaryota</taxon>
        <taxon>Sar</taxon>
        <taxon>Stramenopiles</taxon>
        <taxon>Oomycota</taxon>
        <taxon>Peronosporomycetes</taxon>
        <taxon>Peronosporales</taxon>
        <taxon>Peronosporaceae</taxon>
        <taxon>Phytophthora</taxon>
    </lineage>
</organism>
<dbReference type="EMBL" id="QXFU01002519">
    <property type="protein sequence ID" value="KAE8984741.1"/>
    <property type="molecule type" value="Genomic_DNA"/>
</dbReference>
<name>A0A6A3IRJ4_9STRA</name>
<evidence type="ECO:0000313" key="2">
    <source>
        <dbReference type="EMBL" id="KAE8984741.1"/>
    </source>
</evidence>